<dbReference type="Proteomes" id="UP000680866">
    <property type="component" value="Chromosome"/>
</dbReference>
<dbReference type="Gene3D" id="2.120.10.30">
    <property type="entry name" value="TolB, C-terminal domain"/>
    <property type="match status" value="1"/>
</dbReference>
<dbReference type="InterPro" id="IPR011042">
    <property type="entry name" value="6-blade_b-propeller_TolB-like"/>
</dbReference>
<gene>
    <name evidence="2" type="ORF">Prubr_07100</name>
</gene>
<evidence type="ECO:0000256" key="1">
    <source>
        <dbReference type="SAM" id="Phobius"/>
    </source>
</evidence>
<keyword evidence="1" id="KW-0472">Membrane</keyword>
<dbReference type="AlphaFoldDB" id="A0A810MUI4"/>
<accession>A0A810MUI4</accession>
<dbReference type="SUPFAM" id="SSF82171">
    <property type="entry name" value="DPP6 N-terminal domain-like"/>
    <property type="match status" value="1"/>
</dbReference>
<reference evidence="2" key="1">
    <citation type="submission" date="2020-08" db="EMBL/GenBank/DDBJ databases">
        <title>Whole genome shotgun sequence of Polymorphospora rubra NBRC 101157.</title>
        <authorList>
            <person name="Komaki H."/>
            <person name="Tamura T."/>
        </authorList>
    </citation>
    <scope>NUCLEOTIDE SEQUENCE</scope>
    <source>
        <strain evidence="2">NBRC 101157</strain>
    </source>
</reference>
<feature type="transmembrane region" description="Helical" evidence="1">
    <location>
        <begin position="461"/>
        <end position="482"/>
    </location>
</feature>
<keyword evidence="1" id="KW-1133">Transmembrane helix</keyword>
<name>A0A810MUI4_9ACTN</name>
<evidence type="ECO:0000313" key="2">
    <source>
        <dbReference type="EMBL" id="BCJ63689.1"/>
    </source>
</evidence>
<feature type="transmembrane region" description="Helical" evidence="1">
    <location>
        <begin position="43"/>
        <end position="65"/>
    </location>
</feature>
<sequence>MTRTGSEQSKLQLMLAAEADRMTPARVPEDLWRRGRRRYRRRVAGTVAAVLAVALALPGLLVLAAEPPPVVGASTEGAVPGRVYDPWPWQAPVAQSPPGPAAILLSGSGNGLGGVDLPGAYGSKIAAVGRDGSYRMLRYADTYLQVGQRVRLSPDGRYVVGPDSVEDLIVPGRAGRLSVVDLVTGHSRRFKELPADVPVAWQPDSAALLLWSQPEASLVNYGETPPFDGNEATYGYAGGSLWLLDLATGESRKVLDLGAAVFDPINSVAFAPDGRHLAVQVDRALVLVNTADGGSRTLATLGAGQRLAGTGAFTADGSRLAVLGLDGCAVACTNAARNQRQWRLTTLDAATGQAGPDGGFDPVPGAAVRVAGWQRDGTAVLVTYQDEHHPYYDREPSIEAPAAYRAVSAAKLLAVRPGGGTTQLIRQEGVWVWDIDVAHDLVVDGRFGGPSPEPTAFPAAWWLYCLVLTPTVGLLLLVVLVVRWRRRAPRRAVPLPTPN</sequence>
<keyword evidence="3" id="KW-1185">Reference proteome</keyword>
<keyword evidence="1" id="KW-0812">Transmembrane</keyword>
<dbReference type="EMBL" id="AP023359">
    <property type="protein sequence ID" value="BCJ63689.1"/>
    <property type="molecule type" value="Genomic_DNA"/>
</dbReference>
<evidence type="ECO:0000313" key="3">
    <source>
        <dbReference type="Proteomes" id="UP000680866"/>
    </source>
</evidence>
<organism evidence="2 3">
    <name type="scientific">Polymorphospora rubra</name>
    <dbReference type="NCBI Taxonomy" id="338584"/>
    <lineage>
        <taxon>Bacteria</taxon>
        <taxon>Bacillati</taxon>
        <taxon>Actinomycetota</taxon>
        <taxon>Actinomycetes</taxon>
        <taxon>Micromonosporales</taxon>
        <taxon>Micromonosporaceae</taxon>
        <taxon>Polymorphospora</taxon>
    </lineage>
</organism>
<dbReference type="KEGG" id="pry:Prubr_07100"/>
<proteinExistence type="predicted"/>
<protein>
    <submittedName>
        <fullName evidence="2">Uncharacterized protein</fullName>
    </submittedName>
</protein>